<dbReference type="EMBL" id="JAGKQM010000014">
    <property type="protein sequence ID" value="KAH0883488.1"/>
    <property type="molecule type" value="Genomic_DNA"/>
</dbReference>
<gene>
    <name evidence="2" type="ORF">HID58_059584</name>
</gene>
<evidence type="ECO:0000313" key="2">
    <source>
        <dbReference type="EMBL" id="KAH0883488.1"/>
    </source>
</evidence>
<evidence type="ECO:0000313" key="3">
    <source>
        <dbReference type="Proteomes" id="UP000824890"/>
    </source>
</evidence>
<reference evidence="2 3" key="1">
    <citation type="submission" date="2021-05" db="EMBL/GenBank/DDBJ databases">
        <title>Genome Assembly of Synthetic Allotetraploid Brassica napus Reveals Homoeologous Exchanges between Subgenomes.</title>
        <authorList>
            <person name="Davis J.T."/>
        </authorList>
    </citation>
    <scope>NUCLEOTIDE SEQUENCE [LARGE SCALE GENOMIC DNA]</scope>
    <source>
        <strain evidence="3">cv. Da-Ae</strain>
        <tissue evidence="2">Seedling</tissue>
    </source>
</reference>
<keyword evidence="3" id="KW-1185">Reference proteome</keyword>
<comment type="caution">
    <text evidence="2">The sequence shown here is derived from an EMBL/GenBank/DDBJ whole genome shotgun (WGS) entry which is preliminary data.</text>
</comment>
<accession>A0ABQ7ZTG3</accession>
<sequence length="189" mass="19785">MVALLVNACVDIVDVVGRVVDEDLVVSGCVDVVDVTGRVADGALGGGYESGNRGRGDTRGARLVNVCVDVVDVVGRVVDGDLMVVCVDVVDVVGRFVDEDFMVSGSVDVVDVTERVADGALGDGYESGKRDGGDSGSSDSNRGVVTEVEEIVEEVAMADMKMMMEVVIEGGIVIMKVEERDIGSIQRIN</sequence>
<dbReference type="Proteomes" id="UP000824890">
    <property type="component" value="Unassembled WGS sequence"/>
</dbReference>
<evidence type="ECO:0000256" key="1">
    <source>
        <dbReference type="SAM" id="MobiDB-lite"/>
    </source>
</evidence>
<protein>
    <submittedName>
        <fullName evidence="2">Uncharacterized protein</fullName>
    </submittedName>
</protein>
<name>A0ABQ7ZTG3_BRANA</name>
<feature type="region of interest" description="Disordered" evidence="1">
    <location>
        <begin position="123"/>
        <end position="144"/>
    </location>
</feature>
<organism evidence="2 3">
    <name type="scientific">Brassica napus</name>
    <name type="common">Rape</name>
    <dbReference type="NCBI Taxonomy" id="3708"/>
    <lineage>
        <taxon>Eukaryota</taxon>
        <taxon>Viridiplantae</taxon>
        <taxon>Streptophyta</taxon>
        <taxon>Embryophyta</taxon>
        <taxon>Tracheophyta</taxon>
        <taxon>Spermatophyta</taxon>
        <taxon>Magnoliopsida</taxon>
        <taxon>eudicotyledons</taxon>
        <taxon>Gunneridae</taxon>
        <taxon>Pentapetalae</taxon>
        <taxon>rosids</taxon>
        <taxon>malvids</taxon>
        <taxon>Brassicales</taxon>
        <taxon>Brassicaceae</taxon>
        <taxon>Brassiceae</taxon>
        <taxon>Brassica</taxon>
    </lineage>
</organism>
<proteinExistence type="predicted"/>